<feature type="chain" id="PRO_5024421594" evidence="1">
    <location>
        <begin position="23"/>
        <end position="394"/>
    </location>
</feature>
<keyword evidence="4" id="KW-1185">Reference proteome</keyword>
<evidence type="ECO:0000313" key="3">
    <source>
        <dbReference type="EMBL" id="KAA5836980.1"/>
    </source>
</evidence>
<dbReference type="PROSITE" id="PS51257">
    <property type="entry name" value="PROKAR_LIPOPROTEIN"/>
    <property type="match status" value="1"/>
</dbReference>
<protein>
    <submittedName>
        <fullName evidence="3">PQQ-dependent sugar dehydrogenase</fullName>
    </submittedName>
</protein>
<organism evidence="3 4">
    <name type="scientific">Saccharopolyspora hirsuta</name>
    <dbReference type="NCBI Taxonomy" id="1837"/>
    <lineage>
        <taxon>Bacteria</taxon>
        <taxon>Bacillati</taxon>
        <taxon>Actinomycetota</taxon>
        <taxon>Actinomycetes</taxon>
        <taxon>Pseudonocardiales</taxon>
        <taxon>Pseudonocardiaceae</taxon>
        <taxon>Saccharopolyspora</taxon>
    </lineage>
</organism>
<dbReference type="RefSeq" id="WP_150065146.1">
    <property type="nucleotide sequence ID" value="NZ_VWPH01000002.1"/>
</dbReference>
<dbReference type="EMBL" id="VWPH01000002">
    <property type="protein sequence ID" value="KAA5836980.1"/>
    <property type="molecule type" value="Genomic_DNA"/>
</dbReference>
<gene>
    <name evidence="3" type="ORF">F1721_03880</name>
</gene>
<evidence type="ECO:0000256" key="1">
    <source>
        <dbReference type="SAM" id="SignalP"/>
    </source>
</evidence>
<reference evidence="3 4" key="1">
    <citation type="submission" date="2019-09" db="EMBL/GenBank/DDBJ databases">
        <title>Draft genome sequence of the thermophilic Saccharopolyspora hirsuta VKM Ac-666T.</title>
        <authorList>
            <person name="Lobastova T.G."/>
            <person name="Fokina V."/>
            <person name="Bragin E.Y."/>
            <person name="Shtratnikova V.Y."/>
            <person name="Starodumova I.P."/>
            <person name="Tarlachkov S.V."/>
            <person name="Donova M.V."/>
        </authorList>
    </citation>
    <scope>NUCLEOTIDE SEQUENCE [LARGE SCALE GENOMIC DNA]</scope>
    <source>
        <strain evidence="3 4">VKM Ac-666</strain>
    </source>
</reference>
<evidence type="ECO:0000313" key="4">
    <source>
        <dbReference type="Proteomes" id="UP000323946"/>
    </source>
</evidence>
<evidence type="ECO:0000259" key="2">
    <source>
        <dbReference type="Pfam" id="PF07995"/>
    </source>
</evidence>
<comment type="caution">
    <text evidence="3">The sequence shown here is derived from an EMBL/GenBank/DDBJ whole genome shotgun (WGS) entry which is preliminary data.</text>
</comment>
<dbReference type="AlphaFoldDB" id="A0A5M7C6A2"/>
<feature type="domain" description="Glucose/Sorbosone dehydrogenase" evidence="2">
    <location>
        <begin position="49"/>
        <end position="384"/>
    </location>
</feature>
<proteinExistence type="predicted"/>
<dbReference type="InterPro" id="IPR011042">
    <property type="entry name" value="6-blade_b-propeller_TolB-like"/>
</dbReference>
<dbReference type="InterPro" id="IPR011041">
    <property type="entry name" value="Quinoprot_gluc/sorb_DH_b-prop"/>
</dbReference>
<dbReference type="PANTHER" id="PTHR19328:SF13">
    <property type="entry name" value="HIPL1 PROTEIN"/>
    <property type="match status" value="1"/>
</dbReference>
<dbReference type="SUPFAM" id="SSF50952">
    <property type="entry name" value="Soluble quinoprotein glucose dehydrogenase"/>
    <property type="match status" value="1"/>
</dbReference>
<dbReference type="PANTHER" id="PTHR19328">
    <property type="entry name" value="HEDGEHOG-INTERACTING PROTEIN"/>
    <property type="match status" value="1"/>
</dbReference>
<sequence length="394" mass="41561">MHVRRFVALVLVLVLAGCGANGASRPTPASTPPPAPDAELRVEVIADGLEHPWDIGFLPDGTALVSQRPGRIALLADHRPGALVHPVRADLGDVLVAGEGGLMGLLVHPDFANDRRFITCQTHQVGGDAVDVRLVTWRLAEDGSRADRVGDLLTGLPVNPSGRHSGCRLALAADGALLVGTGDTARPADPQDRTSLGGKVLRMNVDTGAPLPDNPFIASPDARERLVLSFGHRNVQGIALHPDGRVFTAEHGPANDDEVNLLRPGANYGWDPSRGGVSSSYDESVPMTDQHRFPDAVKAVWTSGDERLAPSGATFLTGPQWGRLDGVLAVATLRGSKLLLLRTEPDGAVREVLIPAELDGTFGRLRAARQGPGGALYLSTSNGQNDKILRITAP</sequence>
<name>A0A5M7C6A2_SACHI</name>
<dbReference type="Proteomes" id="UP000323946">
    <property type="component" value="Unassembled WGS sequence"/>
</dbReference>
<keyword evidence="1" id="KW-0732">Signal</keyword>
<dbReference type="Gene3D" id="2.120.10.30">
    <property type="entry name" value="TolB, C-terminal domain"/>
    <property type="match status" value="1"/>
</dbReference>
<feature type="signal peptide" evidence="1">
    <location>
        <begin position="1"/>
        <end position="22"/>
    </location>
</feature>
<accession>A0A5M7C6A2</accession>
<dbReference type="InterPro" id="IPR012938">
    <property type="entry name" value="Glc/Sorbosone_DH"/>
</dbReference>
<dbReference type="OrthoDB" id="9770043at2"/>
<dbReference type="Pfam" id="PF07995">
    <property type="entry name" value="GSDH"/>
    <property type="match status" value="1"/>
</dbReference>